<dbReference type="InterPro" id="IPR036412">
    <property type="entry name" value="HAD-like_sf"/>
</dbReference>
<dbReference type="Pfam" id="PF12710">
    <property type="entry name" value="HAD"/>
    <property type="match status" value="1"/>
</dbReference>
<comment type="caution">
    <text evidence="4">The sequence shown here is derived from an EMBL/GenBank/DDBJ whole genome shotgun (WGS) entry which is preliminary data.</text>
</comment>
<name>A0A4R6UU21_9GAMM</name>
<dbReference type="InterPro" id="IPR023214">
    <property type="entry name" value="HAD_sf"/>
</dbReference>
<dbReference type="NCBIfam" id="TIGR01490">
    <property type="entry name" value="HAD-SF-IB-hyp1"/>
    <property type="match status" value="1"/>
</dbReference>
<reference evidence="4 5" key="1">
    <citation type="submission" date="2019-03" db="EMBL/GenBank/DDBJ databases">
        <title>Genomic Encyclopedia of Type Strains, Phase IV (KMG-IV): sequencing the most valuable type-strain genomes for metagenomic binning, comparative biology and taxonomic classification.</title>
        <authorList>
            <person name="Goeker M."/>
        </authorList>
    </citation>
    <scope>NUCLEOTIDE SEQUENCE [LARGE SCALE GENOMIC DNA]</scope>
    <source>
        <strain evidence="4 5">DSM 103792</strain>
    </source>
</reference>
<dbReference type="RefSeq" id="WP_133588345.1">
    <property type="nucleotide sequence ID" value="NZ_CP037953.1"/>
</dbReference>
<dbReference type="InterPro" id="IPR006385">
    <property type="entry name" value="HAD_hydro_SerB1"/>
</dbReference>
<organism evidence="4 5">
    <name type="scientific">Permianibacter aggregans</name>
    <dbReference type="NCBI Taxonomy" id="1510150"/>
    <lineage>
        <taxon>Bacteria</taxon>
        <taxon>Pseudomonadati</taxon>
        <taxon>Pseudomonadota</taxon>
        <taxon>Gammaproteobacteria</taxon>
        <taxon>Pseudomonadales</taxon>
        <taxon>Pseudomonadaceae</taxon>
        <taxon>Permianibacter</taxon>
    </lineage>
</organism>
<sequence length="216" mass="24748">MTVLALFDLDHTLLNGDSDQLWGDFLREKAWVGPDYQQQKDRYYQDYLDGTLDYPSFIRFVLAPLKGRPLNELHQLRHEFSTRFIAPQLRAAGIAAVQQHQCAGHHVALITGSNRFLAEASAVHLQITTVLATEPVILDQQYTGEMSGEPCYREGKIWHLEQFLSRSGQQPETIFFYSDSHNDLPLLSKVSHPHVVCPDSILHQVASEKRWPILQW</sequence>
<proteinExistence type="predicted"/>
<evidence type="ECO:0000313" key="5">
    <source>
        <dbReference type="Proteomes" id="UP000295375"/>
    </source>
</evidence>
<keyword evidence="2 4" id="KW-0378">Hydrolase</keyword>
<dbReference type="Gene3D" id="3.40.50.1000">
    <property type="entry name" value="HAD superfamily/HAD-like"/>
    <property type="match status" value="1"/>
</dbReference>
<dbReference type="OrthoDB" id="9784466at2"/>
<keyword evidence="1" id="KW-0479">Metal-binding</keyword>
<dbReference type="PANTHER" id="PTHR43344">
    <property type="entry name" value="PHOSPHOSERINE PHOSPHATASE"/>
    <property type="match status" value="1"/>
</dbReference>
<dbReference type="Proteomes" id="UP000295375">
    <property type="component" value="Unassembled WGS sequence"/>
</dbReference>
<dbReference type="CDD" id="cd02612">
    <property type="entry name" value="HAD_PGPPase"/>
    <property type="match status" value="1"/>
</dbReference>
<evidence type="ECO:0000256" key="2">
    <source>
        <dbReference type="ARBA" id="ARBA00022801"/>
    </source>
</evidence>
<protein>
    <submittedName>
        <fullName evidence="4">HAD superfamily hydrolase (TIGR01490 family)</fullName>
    </submittedName>
</protein>
<dbReference type="NCBIfam" id="TIGR01488">
    <property type="entry name" value="HAD-SF-IB"/>
    <property type="match status" value="1"/>
</dbReference>
<dbReference type="InterPro" id="IPR050582">
    <property type="entry name" value="HAD-like_SerB"/>
</dbReference>
<dbReference type="Gene3D" id="1.20.1440.100">
    <property type="entry name" value="SG protein - dephosphorylation function"/>
    <property type="match status" value="1"/>
</dbReference>
<keyword evidence="3" id="KW-0460">Magnesium</keyword>
<keyword evidence="5" id="KW-1185">Reference proteome</keyword>
<evidence type="ECO:0000256" key="1">
    <source>
        <dbReference type="ARBA" id="ARBA00022723"/>
    </source>
</evidence>
<dbReference type="GO" id="GO:0046872">
    <property type="term" value="F:metal ion binding"/>
    <property type="evidence" value="ECO:0007669"/>
    <property type="project" value="UniProtKB-KW"/>
</dbReference>
<dbReference type="GO" id="GO:0016787">
    <property type="term" value="F:hydrolase activity"/>
    <property type="evidence" value="ECO:0007669"/>
    <property type="project" value="UniProtKB-KW"/>
</dbReference>
<gene>
    <name evidence="4" type="ORF">EV696_103125</name>
</gene>
<dbReference type="AlphaFoldDB" id="A0A4R6UU21"/>
<evidence type="ECO:0000256" key="3">
    <source>
        <dbReference type="ARBA" id="ARBA00022842"/>
    </source>
</evidence>
<dbReference type="SUPFAM" id="SSF56784">
    <property type="entry name" value="HAD-like"/>
    <property type="match status" value="1"/>
</dbReference>
<dbReference type="PANTHER" id="PTHR43344:SF13">
    <property type="entry name" value="PHOSPHATASE RV3661-RELATED"/>
    <property type="match status" value="1"/>
</dbReference>
<accession>A0A4R6UU21</accession>
<evidence type="ECO:0000313" key="4">
    <source>
        <dbReference type="EMBL" id="TDQ49756.1"/>
    </source>
</evidence>
<dbReference type="EMBL" id="SNYM01000003">
    <property type="protein sequence ID" value="TDQ49756.1"/>
    <property type="molecule type" value="Genomic_DNA"/>
</dbReference>